<dbReference type="InterPro" id="IPR012910">
    <property type="entry name" value="Plug_dom"/>
</dbReference>
<feature type="domain" description="TonB-dependent receptor plug" evidence="13">
    <location>
        <begin position="43"/>
        <end position="149"/>
    </location>
</feature>
<evidence type="ECO:0000313" key="15">
    <source>
        <dbReference type="Proteomes" id="UP001220610"/>
    </source>
</evidence>
<evidence type="ECO:0000256" key="2">
    <source>
        <dbReference type="ARBA" id="ARBA00022448"/>
    </source>
</evidence>
<name>A0AAJ5WVD4_9BACT</name>
<evidence type="ECO:0000256" key="9">
    <source>
        <dbReference type="ARBA" id="ARBA00023237"/>
    </source>
</evidence>
<dbReference type="EMBL" id="CP119311">
    <property type="protein sequence ID" value="WEK36317.1"/>
    <property type="molecule type" value="Genomic_DNA"/>
</dbReference>
<dbReference type="GO" id="GO:0044718">
    <property type="term" value="P:siderophore transmembrane transport"/>
    <property type="evidence" value="ECO:0007669"/>
    <property type="project" value="TreeGrafter"/>
</dbReference>
<keyword evidence="7 10" id="KW-0472">Membrane</keyword>
<keyword evidence="6 11" id="KW-0798">TonB box</keyword>
<dbReference type="Gene3D" id="2.40.170.20">
    <property type="entry name" value="TonB-dependent receptor, beta-barrel domain"/>
    <property type="match status" value="1"/>
</dbReference>
<dbReference type="InterPro" id="IPR039426">
    <property type="entry name" value="TonB-dep_rcpt-like"/>
</dbReference>
<keyword evidence="3 10" id="KW-1134">Transmembrane beta strand</keyword>
<keyword evidence="2 10" id="KW-0813">Transport</keyword>
<accession>A0AAJ5WVD4</accession>
<protein>
    <submittedName>
        <fullName evidence="14">TonB-dependent receptor</fullName>
    </submittedName>
</protein>
<keyword evidence="9 10" id="KW-0998">Cell outer membrane</keyword>
<proteinExistence type="inferred from homology"/>
<keyword evidence="8 14" id="KW-0675">Receptor</keyword>
<dbReference type="Pfam" id="PF07715">
    <property type="entry name" value="Plug"/>
    <property type="match status" value="1"/>
</dbReference>
<reference evidence="14" key="1">
    <citation type="submission" date="2023-03" db="EMBL/GenBank/DDBJ databases">
        <title>Andean soil-derived lignocellulolytic bacterial consortium as a source of novel taxa and putative plastic-active enzymes.</title>
        <authorList>
            <person name="Diaz-Garcia L."/>
            <person name="Chuvochina M."/>
            <person name="Feuerriegel G."/>
            <person name="Bunk B."/>
            <person name="Sproer C."/>
            <person name="Streit W.R."/>
            <person name="Rodriguez L.M."/>
            <person name="Overmann J."/>
            <person name="Jimenez D.J."/>
        </authorList>
    </citation>
    <scope>NUCLEOTIDE SEQUENCE</scope>
    <source>
        <strain evidence="14">MAG 7</strain>
    </source>
</reference>
<evidence type="ECO:0000256" key="1">
    <source>
        <dbReference type="ARBA" id="ARBA00004571"/>
    </source>
</evidence>
<evidence type="ECO:0000256" key="4">
    <source>
        <dbReference type="ARBA" id="ARBA00022692"/>
    </source>
</evidence>
<dbReference type="PANTHER" id="PTHR30069:SF29">
    <property type="entry name" value="HEMOGLOBIN AND HEMOGLOBIN-HAPTOGLOBIN-BINDING PROTEIN 1-RELATED"/>
    <property type="match status" value="1"/>
</dbReference>
<gene>
    <name evidence="14" type="ORF">P0Y53_02285</name>
</gene>
<sequence length="641" mass="71090">MQKNTLLLILSSCVIGLSVSAQEKESELNPVTVTASLAQQRASETGRNITVIKGERFRELPVHSLDELLRYVPGVEIQARGPVGSQSDIVLRGGTFQQVLVILDGMRLNDPNTGHFNSYIPIAPAEIERIEVLKGASSAIHGADAVGGVINIITKSFAAKRGAEKLQFTGGANFGEYGLWGADAGLVYSKDRLHLAAGLLTNQADGVQQRGTTGFFQNTTGSVSAKYFIAPKWSVAYRFAYDSRDFAAQNYYTTFLSDTASEQVTSRWHQFRIAYQDDKQSLSLDAGFKSVTDHYSYNSISIANNNTSKLFQALLSYQRRLSASTQLVAGGNLQEKRISSNDRGDHSLLLVSPFVSVTQTIWKGFTARPSLQWVFFENISDELAPQLDLSQKLGQFQLRGSVGKTIRDADFTERYNNYNKTLVTSGRIGNPNLNAERSISYEVGADWFAGERLKLSVTGFQRFHKRLIDYSTTPYADMPRKDNLAPGGTYALAKNISSVETSGLETDLQYIQPLANKQNLTLTAGLVWLSSVSSDATPSFYISSHAKFLTNFSAIYAWRNLSLSVNGLYKKRERQSLPAINATVSRDYFLLNGRVKYAFWQQRLGVYVQVDNTFDTQYSDLLGTPMPGRWVMGGLQFNWSK</sequence>
<comment type="similarity">
    <text evidence="10 11">Belongs to the TonB-dependent receptor family.</text>
</comment>
<dbReference type="InterPro" id="IPR000531">
    <property type="entry name" value="Beta-barrel_TonB"/>
</dbReference>
<keyword evidence="5" id="KW-0732">Signal</keyword>
<dbReference type="SUPFAM" id="SSF56935">
    <property type="entry name" value="Porins"/>
    <property type="match status" value="1"/>
</dbReference>
<dbReference type="GO" id="GO:0015344">
    <property type="term" value="F:siderophore uptake transmembrane transporter activity"/>
    <property type="evidence" value="ECO:0007669"/>
    <property type="project" value="TreeGrafter"/>
</dbReference>
<dbReference type="InterPro" id="IPR036942">
    <property type="entry name" value="Beta-barrel_TonB_sf"/>
</dbReference>
<dbReference type="Pfam" id="PF00593">
    <property type="entry name" value="TonB_dep_Rec_b-barrel"/>
    <property type="match status" value="1"/>
</dbReference>
<dbReference type="PANTHER" id="PTHR30069">
    <property type="entry name" value="TONB-DEPENDENT OUTER MEMBRANE RECEPTOR"/>
    <property type="match status" value="1"/>
</dbReference>
<evidence type="ECO:0000259" key="13">
    <source>
        <dbReference type="Pfam" id="PF07715"/>
    </source>
</evidence>
<dbReference type="PROSITE" id="PS52016">
    <property type="entry name" value="TONB_DEPENDENT_REC_3"/>
    <property type="match status" value="1"/>
</dbReference>
<organism evidence="14 15">
    <name type="scientific">Candidatus Pseudobacter hemicellulosilyticus</name>
    <dbReference type="NCBI Taxonomy" id="3121375"/>
    <lineage>
        <taxon>Bacteria</taxon>
        <taxon>Pseudomonadati</taxon>
        <taxon>Bacteroidota</taxon>
        <taxon>Chitinophagia</taxon>
        <taxon>Chitinophagales</taxon>
        <taxon>Chitinophagaceae</taxon>
        <taxon>Pseudobacter</taxon>
    </lineage>
</organism>
<dbReference type="GO" id="GO:0009279">
    <property type="term" value="C:cell outer membrane"/>
    <property type="evidence" value="ECO:0007669"/>
    <property type="project" value="UniProtKB-SubCell"/>
</dbReference>
<evidence type="ECO:0000256" key="7">
    <source>
        <dbReference type="ARBA" id="ARBA00023136"/>
    </source>
</evidence>
<feature type="domain" description="TonB-dependent receptor-like beta-barrel" evidence="12">
    <location>
        <begin position="171"/>
        <end position="612"/>
    </location>
</feature>
<evidence type="ECO:0000256" key="6">
    <source>
        <dbReference type="ARBA" id="ARBA00023077"/>
    </source>
</evidence>
<evidence type="ECO:0000256" key="8">
    <source>
        <dbReference type="ARBA" id="ARBA00023170"/>
    </source>
</evidence>
<comment type="subcellular location">
    <subcellularLocation>
        <location evidence="1 10">Cell outer membrane</location>
        <topology evidence="1 10">Multi-pass membrane protein</topology>
    </subcellularLocation>
</comment>
<evidence type="ECO:0000256" key="11">
    <source>
        <dbReference type="RuleBase" id="RU003357"/>
    </source>
</evidence>
<evidence type="ECO:0000256" key="3">
    <source>
        <dbReference type="ARBA" id="ARBA00022452"/>
    </source>
</evidence>
<dbReference type="Gene3D" id="2.170.130.10">
    <property type="entry name" value="TonB-dependent receptor, plug domain"/>
    <property type="match status" value="1"/>
</dbReference>
<evidence type="ECO:0000259" key="12">
    <source>
        <dbReference type="Pfam" id="PF00593"/>
    </source>
</evidence>
<dbReference type="AlphaFoldDB" id="A0AAJ5WVD4"/>
<evidence type="ECO:0000256" key="10">
    <source>
        <dbReference type="PROSITE-ProRule" id="PRU01360"/>
    </source>
</evidence>
<evidence type="ECO:0000256" key="5">
    <source>
        <dbReference type="ARBA" id="ARBA00022729"/>
    </source>
</evidence>
<keyword evidence="4 10" id="KW-0812">Transmembrane</keyword>
<dbReference type="Proteomes" id="UP001220610">
    <property type="component" value="Chromosome"/>
</dbReference>
<evidence type="ECO:0000313" key="14">
    <source>
        <dbReference type="EMBL" id="WEK36317.1"/>
    </source>
</evidence>
<dbReference type="InterPro" id="IPR037066">
    <property type="entry name" value="Plug_dom_sf"/>
</dbReference>